<proteinExistence type="predicted"/>
<accession>A0A064CJM3</accession>
<gene>
    <name evidence="1" type="ORF">Y900_013095</name>
</gene>
<dbReference type="EMBL" id="JALN02000001">
    <property type="protein sequence ID" value="KDE99846.1"/>
    <property type="molecule type" value="Genomic_DNA"/>
</dbReference>
<comment type="caution">
    <text evidence="1">The sequence shown here is derived from an EMBL/GenBank/DDBJ whole genome shotgun (WGS) entry which is preliminary data.</text>
</comment>
<organism evidence="1 2">
    <name type="scientific">Mycolicibacterium aromaticivorans JS19b1 = JCM 16368</name>
    <dbReference type="NCBI Taxonomy" id="1440774"/>
    <lineage>
        <taxon>Bacteria</taxon>
        <taxon>Bacillati</taxon>
        <taxon>Actinomycetota</taxon>
        <taxon>Actinomycetes</taxon>
        <taxon>Mycobacteriales</taxon>
        <taxon>Mycobacteriaceae</taxon>
        <taxon>Mycolicibacterium</taxon>
    </lineage>
</organism>
<keyword evidence="2" id="KW-1185">Reference proteome</keyword>
<evidence type="ECO:0000313" key="2">
    <source>
        <dbReference type="Proteomes" id="UP000022835"/>
    </source>
</evidence>
<dbReference type="AlphaFoldDB" id="A0A064CJM3"/>
<sequence>MVDSVSEVGAPLRVGLGQFPDQAAAGGGALALGVDHDVSPGAQPLHAVQPVEGGQDGVQAVGDDGPDEGFLIPEVVVDREGPTPAAFWTSPRLVPATPRSYISCAAATTFRSRVARPLAVSRCASVTEWLAVIASGQVGEIRRCGVR</sequence>
<name>A0A064CJM3_9MYCO</name>
<evidence type="ECO:0000313" key="1">
    <source>
        <dbReference type="EMBL" id="KDE99846.1"/>
    </source>
</evidence>
<protein>
    <submittedName>
        <fullName evidence="1">Uncharacterized protein</fullName>
    </submittedName>
</protein>
<reference evidence="1" key="1">
    <citation type="submission" date="2014-05" db="EMBL/GenBank/DDBJ databases">
        <title>Genome sequence of Mycobacterium aromaticivorans strain JS19b1T (= DSM 45407T).</title>
        <authorList>
            <person name="Kwak Y."/>
            <person name="Park G.-S."/>
            <person name="Li Q.X."/>
            <person name="Lee S.-E."/>
            <person name="Shin J.-H."/>
        </authorList>
    </citation>
    <scope>NUCLEOTIDE SEQUENCE [LARGE SCALE GENOMIC DNA]</scope>
    <source>
        <strain evidence="1">JS19b1</strain>
    </source>
</reference>
<dbReference type="Proteomes" id="UP000022835">
    <property type="component" value="Unassembled WGS sequence"/>
</dbReference>